<evidence type="ECO:0000313" key="3">
    <source>
        <dbReference type="Proteomes" id="UP000054560"/>
    </source>
</evidence>
<feature type="compositionally biased region" description="Basic residues" evidence="1">
    <location>
        <begin position="135"/>
        <end position="153"/>
    </location>
</feature>
<sequence length="153" mass="17072">MEFADGAQYDPPPSAFDDPDVLKAFNKKFRKGLHKNKVDAEAILPINKCPDVVKVYPQNLHCERAMQGVPRERFQTAPPQHSSSGISGTSLVNQCVIHSCNARLHSQCTEIKHTAQVAIAQAMTLRSPAMPRPNQQRRRTLAAKRPKTSRLSF</sequence>
<protein>
    <submittedName>
        <fullName evidence="2">Uncharacterized protein</fullName>
    </submittedName>
</protein>
<name>A0A0L0G501_9EUKA</name>
<keyword evidence="3" id="KW-1185">Reference proteome</keyword>
<evidence type="ECO:0000313" key="2">
    <source>
        <dbReference type="EMBL" id="KNC84107.1"/>
    </source>
</evidence>
<dbReference type="Proteomes" id="UP000054560">
    <property type="component" value="Unassembled WGS sequence"/>
</dbReference>
<dbReference type="RefSeq" id="XP_014158009.1">
    <property type="nucleotide sequence ID" value="XM_014302534.1"/>
</dbReference>
<dbReference type="EMBL" id="KQ241788">
    <property type="protein sequence ID" value="KNC84107.1"/>
    <property type="molecule type" value="Genomic_DNA"/>
</dbReference>
<accession>A0A0L0G501</accession>
<evidence type="ECO:0000256" key="1">
    <source>
        <dbReference type="SAM" id="MobiDB-lite"/>
    </source>
</evidence>
<proteinExistence type="predicted"/>
<dbReference type="AlphaFoldDB" id="A0A0L0G501"/>
<reference evidence="2 3" key="1">
    <citation type="submission" date="2011-02" db="EMBL/GenBank/DDBJ databases">
        <title>The Genome Sequence of Sphaeroforma arctica JP610.</title>
        <authorList>
            <consortium name="The Broad Institute Genome Sequencing Platform"/>
            <person name="Russ C."/>
            <person name="Cuomo C."/>
            <person name="Young S.K."/>
            <person name="Zeng Q."/>
            <person name="Gargeya S."/>
            <person name="Alvarado L."/>
            <person name="Berlin A."/>
            <person name="Chapman S.B."/>
            <person name="Chen Z."/>
            <person name="Freedman E."/>
            <person name="Gellesch M."/>
            <person name="Goldberg J."/>
            <person name="Griggs A."/>
            <person name="Gujja S."/>
            <person name="Heilman E."/>
            <person name="Heiman D."/>
            <person name="Howarth C."/>
            <person name="Mehta T."/>
            <person name="Neiman D."/>
            <person name="Pearson M."/>
            <person name="Roberts A."/>
            <person name="Saif S."/>
            <person name="Shea T."/>
            <person name="Shenoy N."/>
            <person name="Sisk P."/>
            <person name="Stolte C."/>
            <person name="Sykes S."/>
            <person name="White J."/>
            <person name="Yandava C."/>
            <person name="Burger G."/>
            <person name="Gray M.W."/>
            <person name="Holland P.W.H."/>
            <person name="King N."/>
            <person name="Lang F.B.F."/>
            <person name="Roger A.J."/>
            <person name="Ruiz-Trillo I."/>
            <person name="Haas B."/>
            <person name="Nusbaum C."/>
            <person name="Birren B."/>
        </authorList>
    </citation>
    <scope>NUCLEOTIDE SEQUENCE [LARGE SCALE GENOMIC DNA]</scope>
    <source>
        <strain evidence="2 3">JP610</strain>
    </source>
</reference>
<dbReference type="GeneID" id="25904176"/>
<feature type="region of interest" description="Disordered" evidence="1">
    <location>
        <begin position="124"/>
        <end position="153"/>
    </location>
</feature>
<gene>
    <name evidence="2" type="ORF">SARC_03672</name>
</gene>
<organism evidence="2 3">
    <name type="scientific">Sphaeroforma arctica JP610</name>
    <dbReference type="NCBI Taxonomy" id="667725"/>
    <lineage>
        <taxon>Eukaryota</taxon>
        <taxon>Ichthyosporea</taxon>
        <taxon>Ichthyophonida</taxon>
        <taxon>Sphaeroforma</taxon>
    </lineage>
</organism>